<keyword evidence="2" id="KW-1185">Reference proteome</keyword>
<gene>
    <name evidence="1" type="ordered locus">Nwat_1779</name>
</gene>
<dbReference type="RefSeq" id="WP_013220735.1">
    <property type="nucleotide sequence ID" value="NC_014315.1"/>
</dbReference>
<accession>D8K6W6</accession>
<dbReference type="EMBL" id="CP002086">
    <property type="protein sequence ID" value="ADJ28643.1"/>
    <property type="molecule type" value="Genomic_DNA"/>
</dbReference>
<dbReference type="HOGENOM" id="CLU_037738_1_0_6"/>
<evidence type="ECO:0000313" key="1">
    <source>
        <dbReference type="EMBL" id="ADJ28643.1"/>
    </source>
</evidence>
<dbReference type="STRING" id="105559.Nwat_1779"/>
<dbReference type="Proteomes" id="UP000000393">
    <property type="component" value="Chromosome"/>
</dbReference>
<name>D8K6W6_NITWC</name>
<proteinExistence type="predicted"/>
<dbReference type="AlphaFoldDB" id="D8K6W6"/>
<dbReference type="eggNOG" id="COG5338">
    <property type="taxonomic scope" value="Bacteria"/>
</dbReference>
<protein>
    <submittedName>
        <fullName evidence="1">PEP-CTERM system associated protein</fullName>
    </submittedName>
</protein>
<dbReference type="SUPFAM" id="SSF56935">
    <property type="entry name" value="Porins"/>
    <property type="match status" value="1"/>
</dbReference>
<sequence>MCAGRRFGLIGGGVLLFFGACANGSEWKFTPLLAGGEIYTDNVTLAPRGEEESDFITQITPGFFLRGTGSRLRLGANYFMQNLLFAKDSDRNTTFHRFLGSARAELAEDHLFFDLRASVFQALVSPTGATPPFRGFGGGGMGGGFGGGGMGGGFGGGGMGGGFGGGGMGGGFGGGGMGGGFGGGGMGGGFGGGRSGVCSSGGGGMGGGFGGGGMGGGFGGGGMGGGFGGGGMGGGFGGGGMGGGFGGGGMGGGFGGGGFGGGGAGNLFATGNISTVVTLQASPFYCWRWGNTASGQVRYQRQEVLVAPEGTPTTNADRIFGILRSGSRFDRFRWAFLTNQRYTHREDSPTVQLANYLFRLQMRLFRRVSAFGILGYEDNAFRRSAGDGSTSGTRWSVGLSYNPSRRTRIVGGVGQRFFGTTAFVRAIYRTKRNIFSASYGQQFFTYDQLLFQQPDFTEGPINTLPTVTTETFLSTNTMLSWTYLMTEKTRLLVRGFQVNREFQESGEEEDLKGGNLFWIWNFSSRTNILAGGMWMQRSFPSTPPDPSRSDNLWNASLGIRHRFSPKSGLSLRYTHGQRDSTDSESDFGMNMVFATVFMRF</sequence>
<organism evidence="1 2">
    <name type="scientific">Nitrosococcus watsoni (strain C-113)</name>
    <dbReference type="NCBI Taxonomy" id="105559"/>
    <lineage>
        <taxon>Bacteria</taxon>
        <taxon>Pseudomonadati</taxon>
        <taxon>Pseudomonadota</taxon>
        <taxon>Gammaproteobacteria</taxon>
        <taxon>Chromatiales</taxon>
        <taxon>Chromatiaceae</taxon>
        <taxon>Nitrosococcus</taxon>
    </lineage>
</organism>
<evidence type="ECO:0000313" key="2">
    <source>
        <dbReference type="Proteomes" id="UP000000393"/>
    </source>
</evidence>
<dbReference type="KEGG" id="nwa:Nwat_1779"/>
<dbReference type="PROSITE" id="PS51257">
    <property type="entry name" value="PROKAR_LIPOPROTEIN"/>
    <property type="match status" value="1"/>
</dbReference>
<reference evidence="1 2" key="1">
    <citation type="submission" date="2010-06" db="EMBL/GenBank/DDBJ databases">
        <title>Complete sequence of chromosome of Nitrosococcus watsoni C-113.</title>
        <authorList>
            <consortium name="US DOE Joint Genome Institute"/>
            <person name="Lucas S."/>
            <person name="Copeland A."/>
            <person name="Lapidus A."/>
            <person name="Cheng J.-F."/>
            <person name="Bruce D."/>
            <person name="Goodwin L."/>
            <person name="Pitluck S."/>
            <person name="Malfatti S.A."/>
            <person name="Chain P.S.G."/>
            <person name="Land M."/>
            <person name="Hauser L."/>
            <person name="Kyrpides N."/>
            <person name="Ivanova N."/>
            <person name="Cambell M.A."/>
            <person name="Heidelberg J.F."/>
            <person name="Klotz M.G."/>
            <person name="Woyke T."/>
        </authorList>
    </citation>
    <scope>NUCLEOTIDE SEQUENCE [LARGE SCALE GENOMIC DNA]</scope>
    <source>
        <strain evidence="1 2">C-113</strain>
    </source>
</reference>